<comment type="function">
    <text evidence="14">Cell wall formation.</text>
</comment>
<evidence type="ECO:0000256" key="11">
    <source>
        <dbReference type="ARBA" id="ARBA00023306"/>
    </source>
</evidence>
<dbReference type="InterPro" id="IPR050061">
    <property type="entry name" value="MurCDEF_pg_biosynth"/>
</dbReference>
<reference evidence="18" key="2">
    <citation type="submission" date="2021-04" db="EMBL/GenBank/DDBJ databases">
        <authorList>
            <person name="Liu J."/>
        </authorList>
    </citation>
    <scope>NUCLEOTIDE SEQUENCE</scope>
    <source>
        <strain evidence="18">BAD-6</strain>
    </source>
</reference>
<keyword evidence="11 14" id="KW-0131">Cell cycle</keyword>
<dbReference type="HAMAP" id="MF_00046">
    <property type="entry name" value="MurC"/>
    <property type="match status" value="1"/>
</dbReference>
<accession>A0A8J8B334</accession>
<dbReference type="GO" id="GO:0008763">
    <property type="term" value="F:UDP-N-acetylmuramate-L-alanine ligase activity"/>
    <property type="evidence" value="ECO:0007669"/>
    <property type="project" value="UniProtKB-UniRule"/>
</dbReference>
<dbReference type="GO" id="GO:0071555">
    <property type="term" value="P:cell wall organization"/>
    <property type="evidence" value="ECO:0007669"/>
    <property type="project" value="UniProtKB-KW"/>
</dbReference>
<dbReference type="Proteomes" id="UP000675664">
    <property type="component" value="Unassembled WGS sequence"/>
</dbReference>
<evidence type="ECO:0000256" key="6">
    <source>
        <dbReference type="ARBA" id="ARBA00022618"/>
    </source>
</evidence>
<dbReference type="SUPFAM" id="SSF53244">
    <property type="entry name" value="MurD-like peptide ligases, peptide-binding domain"/>
    <property type="match status" value="1"/>
</dbReference>
<dbReference type="RefSeq" id="WP_227020558.1">
    <property type="nucleotide sequence ID" value="NZ_JAGSND010000028.1"/>
</dbReference>
<feature type="domain" description="Mur ligase N-terminal catalytic" evidence="15">
    <location>
        <begin position="9"/>
        <end position="107"/>
    </location>
</feature>
<evidence type="ECO:0000313" key="19">
    <source>
        <dbReference type="Proteomes" id="UP000675664"/>
    </source>
</evidence>
<dbReference type="InterPro" id="IPR004101">
    <property type="entry name" value="Mur_ligase_C"/>
</dbReference>
<dbReference type="Pfam" id="PF01225">
    <property type="entry name" value="Mur_ligase"/>
    <property type="match status" value="1"/>
</dbReference>
<protein>
    <recommendedName>
        <fullName evidence="3 14">UDP-N-acetylmuramate--L-alanine ligase</fullName>
        <ecNumber evidence="3 14">6.3.2.8</ecNumber>
    </recommendedName>
    <alternativeName>
        <fullName evidence="14">UDP-N-acetylmuramoyl-L-alanine synthetase</fullName>
    </alternativeName>
</protein>
<feature type="domain" description="Mur ligase C-terminal" evidence="16">
    <location>
        <begin position="315"/>
        <end position="447"/>
    </location>
</feature>
<dbReference type="PANTHER" id="PTHR43445:SF3">
    <property type="entry name" value="UDP-N-ACETYLMURAMATE--L-ALANINE LIGASE"/>
    <property type="match status" value="1"/>
</dbReference>
<dbReference type="NCBIfam" id="TIGR01082">
    <property type="entry name" value="murC"/>
    <property type="match status" value="1"/>
</dbReference>
<dbReference type="Gene3D" id="3.90.190.20">
    <property type="entry name" value="Mur ligase, C-terminal domain"/>
    <property type="match status" value="1"/>
</dbReference>
<dbReference type="SUPFAM" id="SSF51984">
    <property type="entry name" value="MurCD N-terminal domain"/>
    <property type="match status" value="1"/>
</dbReference>
<evidence type="ECO:0000313" key="18">
    <source>
        <dbReference type="EMBL" id="MBR0600443.1"/>
    </source>
</evidence>
<name>A0A8J8B334_9FIRM</name>
<keyword evidence="10 14" id="KW-0573">Peptidoglycan synthesis</keyword>
<comment type="catalytic activity">
    <reaction evidence="13 14">
        <text>UDP-N-acetyl-alpha-D-muramate + L-alanine + ATP = UDP-N-acetyl-alpha-D-muramoyl-L-alanine + ADP + phosphate + H(+)</text>
        <dbReference type="Rhea" id="RHEA:23372"/>
        <dbReference type="ChEBI" id="CHEBI:15378"/>
        <dbReference type="ChEBI" id="CHEBI:30616"/>
        <dbReference type="ChEBI" id="CHEBI:43474"/>
        <dbReference type="ChEBI" id="CHEBI:57972"/>
        <dbReference type="ChEBI" id="CHEBI:70757"/>
        <dbReference type="ChEBI" id="CHEBI:83898"/>
        <dbReference type="ChEBI" id="CHEBI:456216"/>
        <dbReference type="EC" id="6.3.2.8"/>
    </reaction>
</comment>
<dbReference type="InterPro" id="IPR005758">
    <property type="entry name" value="UDP-N-AcMur_Ala_ligase_MurC"/>
</dbReference>
<gene>
    <name evidence="14" type="primary">murC</name>
    <name evidence="18" type="ORF">KCX82_21470</name>
</gene>
<dbReference type="Pfam" id="PF02875">
    <property type="entry name" value="Mur_ligase_C"/>
    <property type="match status" value="1"/>
</dbReference>
<evidence type="ECO:0000256" key="3">
    <source>
        <dbReference type="ARBA" id="ARBA00012211"/>
    </source>
</evidence>
<dbReference type="GO" id="GO:0005524">
    <property type="term" value="F:ATP binding"/>
    <property type="evidence" value="ECO:0007669"/>
    <property type="project" value="UniProtKB-UniRule"/>
</dbReference>
<reference evidence="18" key="1">
    <citation type="submission" date="2021-04" db="EMBL/GenBank/DDBJ databases">
        <title>Sinoanaerobacter chloroacetimidivorans sp. nov., an obligate anaerobic bacterium isolated from anaerobic sludge.</title>
        <authorList>
            <person name="Bao Y."/>
        </authorList>
    </citation>
    <scope>NUCLEOTIDE SEQUENCE</scope>
    <source>
        <strain evidence="18">BAD-6</strain>
    </source>
</reference>
<keyword evidence="4 14" id="KW-0963">Cytoplasm</keyword>
<keyword evidence="7 14" id="KW-0547">Nucleotide-binding</keyword>
<organism evidence="18 19">
    <name type="scientific">Sinanaerobacter chloroacetimidivorans</name>
    <dbReference type="NCBI Taxonomy" id="2818044"/>
    <lineage>
        <taxon>Bacteria</taxon>
        <taxon>Bacillati</taxon>
        <taxon>Bacillota</taxon>
        <taxon>Clostridia</taxon>
        <taxon>Peptostreptococcales</taxon>
        <taxon>Anaerovoracaceae</taxon>
        <taxon>Sinanaerobacter</taxon>
    </lineage>
</organism>
<evidence type="ECO:0000256" key="13">
    <source>
        <dbReference type="ARBA" id="ARBA00047833"/>
    </source>
</evidence>
<dbReference type="EMBL" id="JAGSND010000028">
    <property type="protein sequence ID" value="MBR0600443.1"/>
    <property type="molecule type" value="Genomic_DNA"/>
</dbReference>
<keyword evidence="8 14" id="KW-0067">ATP-binding</keyword>
<comment type="similarity">
    <text evidence="14">Belongs to the MurCDEF family.</text>
</comment>
<keyword evidence="5 14" id="KW-0436">Ligase</keyword>
<dbReference type="Gene3D" id="3.40.1190.10">
    <property type="entry name" value="Mur-like, catalytic domain"/>
    <property type="match status" value="1"/>
</dbReference>
<comment type="subcellular location">
    <subcellularLocation>
        <location evidence="1 14">Cytoplasm</location>
    </subcellularLocation>
</comment>
<dbReference type="AlphaFoldDB" id="A0A8J8B334"/>
<evidence type="ECO:0000259" key="17">
    <source>
        <dbReference type="Pfam" id="PF08245"/>
    </source>
</evidence>
<keyword evidence="12 14" id="KW-0961">Cell wall biogenesis/degradation</keyword>
<dbReference type="EC" id="6.3.2.8" evidence="3 14"/>
<dbReference type="GO" id="GO:0051301">
    <property type="term" value="P:cell division"/>
    <property type="evidence" value="ECO:0007669"/>
    <property type="project" value="UniProtKB-KW"/>
</dbReference>
<evidence type="ECO:0000256" key="8">
    <source>
        <dbReference type="ARBA" id="ARBA00022840"/>
    </source>
</evidence>
<evidence type="ECO:0000256" key="9">
    <source>
        <dbReference type="ARBA" id="ARBA00022960"/>
    </source>
</evidence>
<dbReference type="InterPro" id="IPR036615">
    <property type="entry name" value="Mur_ligase_C_dom_sf"/>
</dbReference>
<dbReference type="InterPro" id="IPR013221">
    <property type="entry name" value="Mur_ligase_cen"/>
</dbReference>
<evidence type="ECO:0000256" key="7">
    <source>
        <dbReference type="ARBA" id="ARBA00022741"/>
    </source>
</evidence>
<feature type="domain" description="Mur ligase central" evidence="17">
    <location>
        <begin position="113"/>
        <end position="292"/>
    </location>
</feature>
<evidence type="ECO:0000259" key="15">
    <source>
        <dbReference type="Pfam" id="PF01225"/>
    </source>
</evidence>
<dbReference type="InterPro" id="IPR000713">
    <property type="entry name" value="Mur_ligase_N"/>
</dbReference>
<dbReference type="GO" id="GO:0005737">
    <property type="term" value="C:cytoplasm"/>
    <property type="evidence" value="ECO:0007669"/>
    <property type="project" value="UniProtKB-SubCell"/>
</dbReference>
<dbReference type="PANTHER" id="PTHR43445">
    <property type="entry name" value="UDP-N-ACETYLMURAMATE--L-ALANINE LIGASE-RELATED"/>
    <property type="match status" value="1"/>
</dbReference>
<evidence type="ECO:0000256" key="12">
    <source>
        <dbReference type="ARBA" id="ARBA00023316"/>
    </source>
</evidence>
<evidence type="ECO:0000256" key="4">
    <source>
        <dbReference type="ARBA" id="ARBA00022490"/>
    </source>
</evidence>
<dbReference type="SUPFAM" id="SSF53623">
    <property type="entry name" value="MurD-like peptide ligases, catalytic domain"/>
    <property type="match status" value="1"/>
</dbReference>
<dbReference type="InterPro" id="IPR036565">
    <property type="entry name" value="Mur-like_cat_sf"/>
</dbReference>
<dbReference type="Gene3D" id="3.40.50.720">
    <property type="entry name" value="NAD(P)-binding Rossmann-like Domain"/>
    <property type="match status" value="1"/>
</dbReference>
<keyword evidence="19" id="KW-1185">Reference proteome</keyword>
<dbReference type="Pfam" id="PF08245">
    <property type="entry name" value="Mur_ligase_M"/>
    <property type="match status" value="1"/>
</dbReference>
<keyword evidence="6 14" id="KW-0132">Cell division</keyword>
<comment type="pathway">
    <text evidence="2 14">Cell wall biogenesis; peptidoglycan biosynthesis.</text>
</comment>
<evidence type="ECO:0000256" key="1">
    <source>
        <dbReference type="ARBA" id="ARBA00004496"/>
    </source>
</evidence>
<sequence length="463" mass="51004">MLNLKNYKHIHCIGIGGIGLSAIAEIFLSRGYQVSGSDMKESEITDKLIEQGAVIYLGHRGKNIAGADLIVYSAAVSQDNPELVAAAENDVPTASRAEVLGALMQEYKTSIAIAGTHGKTTTTSMISLILEKSSSDPTILVGGNLSEINGNVKIGNSEYFVTEACEYMDSFLSLNPMIEIILNIDSDHLDYFKDIEHIVSSFDQFAKLVPENGVVIAYDANPFVNSILKSLNSKVVTFGFSEQCDYFASDIEFNSFGMPSFQVHYHGKILCTMQLSIPGEHNIANALAAFACCHGLGIEIESIVTTLEAYTGTQRRFDVIGITKNNIKIVDDYAHHPTEIKATLKAAQNVPHNSLWCLFQPHTYTRTLALFDEFAESFDSADKIVMAEIYAAREKNIYKISSKELVNEIKRVHPTKEVYYFANFDEIASFVINNAQSGDLVITMGAGDIYKVAEIILEKDRLL</sequence>
<dbReference type="GO" id="GO:0008360">
    <property type="term" value="P:regulation of cell shape"/>
    <property type="evidence" value="ECO:0007669"/>
    <property type="project" value="UniProtKB-KW"/>
</dbReference>
<evidence type="ECO:0000256" key="5">
    <source>
        <dbReference type="ARBA" id="ARBA00022598"/>
    </source>
</evidence>
<feature type="binding site" evidence="14">
    <location>
        <begin position="115"/>
        <end position="121"/>
    </location>
    <ligand>
        <name>ATP</name>
        <dbReference type="ChEBI" id="CHEBI:30616"/>
    </ligand>
</feature>
<evidence type="ECO:0000259" key="16">
    <source>
        <dbReference type="Pfam" id="PF02875"/>
    </source>
</evidence>
<keyword evidence="9 14" id="KW-0133">Cell shape</keyword>
<evidence type="ECO:0000256" key="2">
    <source>
        <dbReference type="ARBA" id="ARBA00004752"/>
    </source>
</evidence>
<dbReference type="GO" id="GO:0009252">
    <property type="term" value="P:peptidoglycan biosynthetic process"/>
    <property type="evidence" value="ECO:0007669"/>
    <property type="project" value="UniProtKB-UniRule"/>
</dbReference>
<proteinExistence type="inferred from homology"/>
<comment type="caution">
    <text evidence="18">The sequence shown here is derived from an EMBL/GenBank/DDBJ whole genome shotgun (WGS) entry which is preliminary data.</text>
</comment>
<evidence type="ECO:0000256" key="14">
    <source>
        <dbReference type="HAMAP-Rule" id="MF_00046"/>
    </source>
</evidence>
<evidence type="ECO:0000256" key="10">
    <source>
        <dbReference type="ARBA" id="ARBA00022984"/>
    </source>
</evidence>
<dbReference type="UniPathway" id="UPA00219"/>